<sequence length="125" mass="14155">MVLVLTGDSASPIEVFHYGQNKSGGIFNMFKGFPDLSRLVATAALTETVMINDRLSEVRWITNIQRPMFVGTMAETPTAVVGNMIYYLREKPELKRPHVFAEDLKSIYRELRYDISPVGVGKLMR</sequence>
<dbReference type="AlphaFoldDB" id="A0A1F5ISH8"/>
<name>A0A1F5ISH8_9BACT</name>
<comment type="caution">
    <text evidence="1">The sequence shown here is derived from an EMBL/GenBank/DDBJ whole genome shotgun (WGS) entry which is preliminary data.</text>
</comment>
<reference evidence="1 2" key="1">
    <citation type="journal article" date="2016" name="Nat. Commun.">
        <title>Thousands of microbial genomes shed light on interconnected biogeochemical processes in an aquifer system.</title>
        <authorList>
            <person name="Anantharaman K."/>
            <person name="Brown C.T."/>
            <person name="Hug L.A."/>
            <person name="Sharon I."/>
            <person name="Castelle C.J."/>
            <person name="Probst A.J."/>
            <person name="Thomas B.C."/>
            <person name="Singh A."/>
            <person name="Wilkins M.J."/>
            <person name="Karaoz U."/>
            <person name="Brodie E.L."/>
            <person name="Williams K.H."/>
            <person name="Hubbard S.S."/>
            <person name="Banfield J.F."/>
        </authorList>
    </citation>
    <scope>NUCLEOTIDE SEQUENCE [LARGE SCALE GENOMIC DNA]</scope>
</reference>
<protein>
    <submittedName>
        <fullName evidence="1">Uncharacterized protein</fullName>
    </submittedName>
</protein>
<dbReference type="Proteomes" id="UP000176336">
    <property type="component" value="Unassembled WGS sequence"/>
</dbReference>
<gene>
    <name evidence="1" type="ORF">A2871_00300</name>
</gene>
<evidence type="ECO:0000313" key="2">
    <source>
        <dbReference type="Proteomes" id="UP000176336"/>
    </source>
</evidence>
<accession>A0A1F5ISH8</accession>
<dbReference type="EMBL" id="MFCR01000003">
    <property type="protein sequence ID" value="OGE19280.1"/>
    <property type="molecule type" value="Genomic_DNA"/>
</dbReference>
<proteinExistence type="predicted"/>
<evidence type="ECO:0000313" key="1">
    <source>
        <dbReference type="EMBL" id="OGE19280.1"/>
    </source>
</evidence>
<organism evidence="1 2">
    <name type="scientific">Candidatus Daviesbacteria bacterium RIFCSPHIGHO2_01_FULL_41_23</name>
    <dbReference type="NCBI Taxonomy" id="1797764"/>
    <lineage>
        <taxon>Bacteria</taxon>
        <taxon>Candidatus Daviesiibacteriota</taxon>
    </lineage>
</organism>